<dbReference type="Proteomes" id="UP000183832">
    <property type="component" value="Unassembled WGS sequence"/>
</dbReference>
<accession>A0A1J1J1W5</accession>
<organism evidence="1 2">
    <name type="scientific">Clunio marinus</name>
    <dbReference type="NCBI Taxonomy" id="568069"/>
    <lineage>
        <taxon>Eukaryota</taxon>
        <taxon>Metazoa</taxon>
        <taxon>Ecdysozoa</taxon>
        <taxon>Arthropoda</taxon>
        <taxon>Hexapoda</taxon>
        <taxon>Insecta</taxon>
        <taxon>Pterygota</taxon>
        <taxon>Neoptera</taxon>
        <taxon>Endopterygota</taxon>
        <taxon>Diptera</taxon>
        <taxon>Nematocera</taxon>
        <taxon>Chironomoidea</taxon>
        <taxon>Chironomidae</taxon>
        <taxon>Clunio</taxon>
    </lineage>
</organism>
<dbReference type="AlphaFoldDB" id="A0A1J1J1W5"/>
<dbReference type="EMBL" id="CVRI01000066">
    <property type="protein sequence ID" value="CRL06328.1"/>
    <property type="molecule type" value="Genomic_DNA"/>
</dbReference>
<reference evidence="1 2" key="1">
    <citation type="submission" date="2015-04" db="EMBL/GenBank/DDBJ databases">
        <authorList>
            <person name="Syromyatnikov M.Y."/>
            <person name="Popov V.N."/>
        </authorList>
    </citation>
    <scope>NUCLEOTIDE SEQUENCE [LARGE SCALE GENOMIC DNA]</scope>
</reference>
<keyword evidence="2" id="KW-1185">Reference proteome</keyword>
<protein>
    <submittedName>
        <fullName evidence="1">CLUMA_CG019153, isoform A</fullName>
    </submittedName>
</protein>
<name>A0A1J1J1W5_9DIPT</name>
<evidence type="ECO:0000313" key="2">
    <source>
        <dbReference type="Proteomes" id="UP000183832"/>
    </source>
</evidence>
<proteinExistence type="predicted"/>
<gene>
    <name evidence="1" type="ORF">CLUMA_CG019153</name>
</gene>
<sequence>MFSHKFRHRINFVMNDDIQIFASIMSCNFC</sequence>
<evidence type="ECO:0000313" key="1">
    <source>
        <dbReference type="EMBL" id="CRL06328.1"/>
    </source>
</evidence>